<sequence length="65" mass="7144">MAVTSQGKGSARQKTRAETMKRKNTVKRRSAPAAALADPRYHARVVRSAKAYSRNKAKAVEDEDA</sequence>
<evidence type="ECO:0000256" key="1">
    <source>
        <dbReference type="SAM" id="MobiDB-lite"/>
    </source>
</evidence>
<evidence type="ECO:0000313" key="3">
    <source>
        <dbReference type="Proteomes" id="UP000095042"/>
    </source>
</evidence>
<name>A0A1E3WDZ9_9HYPH</name>
<gene>
    <name evidence="2" type="ORF">AUC71_06345</name>
</gene>
<protein>
    <submittedName>
        <fullName evidence="2">Uncharacterized protein</fullName>
    </submittedName>
</protein>
<dbReference type="Proteomes" id="UP000095042">
    <property type="component" value="Unassembled WGS sequence"/>
</dbReference>
<dbReference type="EMBL" id="LPWD01000025">
    <property type="protein sequence ID" value="ODS04021.1"/>
    <property type="molecule type" value="Genomic_DNA"/>
</dbReference>
<feature type="region of interest" description="Disordered" evidence="1">
    <location>
        <begin position="1"/>
        <end position="39"/>
    </location>
</feature>
<evidence type="ECO:0000313" key="2">
    <source>
        <dbReference type="EMBL" id="ODS04021.1"/>
    </source>
</evidence>
<proteinExistence type="predicted"/>
<keyword evidence="3" id="KW-1185">Reference proteome</keyword>
<dbReference type="AlphaFoldDB" id="A0A1E3WDZ9"/>
<accession>A0A1E3WDZ9</accession>
<dbReference type="RefSeq" id="WP_069622774.1">
    <property type="nucleotide sequence ID" value="NZ_LPWD01000025.1"/>
</dbReference>
<reference evidence="2 3" key="1">
    <citation type="journal article" date="2016" name="Environ. Microbiol.">
        <title>New Methyloceanibacter diversity from North Sea sediments includes methanotroph containing solely the soluble methane monooxygenase.</title>
        <authorList>
            <person name="Vekeman B."/>
            <person name="Kerckhof F.M."/>
            <person name="Cremers G."/>
            <person name="de Vos P."/>
            <person name="Vandamme P."/>
            <person name="Boon N."/>
            <person name="Op den Camp H.J."/>
            <person name="Heylen K."/>
        </authorList>
    </citation>
    <scope>NUCLEOTIDE SEQUENCE [LARGE SCALE GENOMIC DNA]</scope>
    <source>
        <strain evidence="2 3">R-67177</strain>
    </source>
</reference>
<comment type="caution">
    <text evidence="2">The sequence shown here is derived from an EMBL/GenBank/DDBJ whole genome shotgun (WGS) entry which is preliminary data.</text>
</comment>
<organism evidence="2 3">
    <name type="scientific">Methyloceanibacter marginalis</name>
    <dbReference type="NCBI Taxonomy" id="1774971"/>
    <lineage>
        <taxon>Bacteria</taxon>
        <taxon>Pseudomonadati</taxon>
        <taxon>Pseudomonadota</taxon>
        <taxon>Alphaproteobacteria</taxon>
        <taxon>Hyphomicrobiales</taxon>
        <taxon>Hyphomicrobiaceae</taxon>
        <taxon>Methyloceanibacter</taxon>
    </lineage>
</organism>